<comment type="caution">
    <text evidence="1">The sequence shown here is derived from an EMBL/GenBank/DDBJ whole genome shotgun (WGS) entry which is preliminary data.</text>
</comment>
<gene>
    <name evidence="1" type="ORF">LCGC14_1064300</name>
</gene>
<reference evidence="1" key="1">
    <citation type="journal article" date="2015" name="Nature">
        <title>Complex archaea that bridge the gap between prokaryotes and eukaryotes.</title>
        <authorList>
            <person name="Spang A."/>
            <person name="Saw J.H."/>
            <person name="Jorgensen S.L."/>
            <person name="Zaremba-Niedzwiedzka K."/>
            <person name="Martijn J."/>
            <person name="Lind A.E."/>
            <person name="van Eijk R."/>
            <person name="Schleper C."/>
            <person name="Guy L."/>
            <person name="Ettema T.J."/>
        </authorList>
    </citation>
    <scope>NUCLEOTIDE SEQUENCE</scope>
</reference>
<dbReference type="Gene3D" id="1.10.132.80">
    <property type="match status" value="1"/>
</dbReference>
<dbReference type="EMBL" id="LAZR01004539">
    <property type="protein sequence ID" value="KKN07699.1"/>
    <property type="molecule type" value="Genomic_DNA"/>
</dbReference>
<sequence>MPTKKTKVIRDKKTGRILGSEKGITPDELMQAFEDYCIYVKANPKFKEVPNTKTDSVIRLKMEVPITKSGFMAYCMKNKICGNIGDIIYNRDERYNEFKDVSIYVDVISEADCFDGATAGIFNHAIVIRKLGLADKQEVKNEEEVKITFVKPKQNDKR</sequence>
<accession>A0A0F9MPW1</accession>
<protein>
    <submittedName>
        <fullName evidence="1">Uncharacterized protein</fullName>
    </submittedName>
</protein>
<name>A0A0F9MPW1_9ZZZZ</name>
<evidence type="ECO:0000313" key="1">
    <source>
        <dbReference type="EMBL" id="KKN07699.1"/>
    </source>
</evidence>
<organism evidence="1">
    <name type="scientific">marine sediment metagenome</name>
    <dbReference type="NCBI Taxonomy" id="412755"/>
    <lineage>
        <taxon>unclassified sequences</taxon>
        <taxon>metagenomes</taxon>
        <taxon>ecological metagenomes</taxon>
    </lineage>
</organism>
<proteinExistence type="predicted"/>
<dbReference type="AlphaFoldDB" id="A0A0F9MPW1"/>